<keyword evidence="2" id="KW-0808">Transferase</keyword>
<evidence type="ECO:0000259" key="4">
    <source>
        <dbReference type="PROSITE" id="PS50968"/>
    </source>
</evidence>
<dbReference type="GO" id="GO:0031405">
    <property type="term" value="F:lipoic acid binding"/>
    <property type="evidence" value="ECO:0007669"/>
    <property type="project" value="TreeGrafter"/>
</dbReference>
<accession>A0A938Y8K7</accession>
<evidence type="ECO:0000313" key="5">
    <source>
        <dbReference type="EMBL" id="MBM9465962.1"/>
    </source>
</evidence>
<dbReference type="InterPro" id="IPR011053">
    <property type="entry name" value="Single_hybrid_motif"/>
</dbReference>
<dbReference type="EMBL" id="JAERWK010000003">
    <property type="protein sequence ID" value="MBM9465962.1"/>
    <property type="molecule type" value="Genomic_DNA"/>
</dbReference>
<dbReference type="PROSITE" id="PS50968">
    <property type="entry name" value="BIOTINYL_LIPOYL"/>
    <property type="match status" value="1"/>
</dbReference>
<comment type="caution">
    <text evidence="5">The sequence shown here is derived from an EMBL/GenBank/DDBJ whole genome shotgun (WGS) entry which is preliminary data.</text>
</comment>
<dbReference type="PANTHER" id="PTHR43178:SF5">
    <property type="entry name" value="LIPOAMIDE ACYLTRANSFERASE COMPONENT OF BRANCHED-CHAIN ALPHA-KETO ACID DEHYDROGENASE COMPLEX, MITOCHONDRIAL"/>
    <property type="match status" value="1"/>
</dbReference>
<organism evidence="5 6">
    <name type="scientific">Nakamurella leprariae</name>
    <dbReference type="NCBI Taxonomy" id="2803911"/>
    <lineage>
        <taxon>Bacteria</taxon>
        <taxon>Bacillati</taxon>
        <taxon>Actinomycetota</taxon>
        <taxon>Actinomycetes</taxon>
        <taxon>Nakamurellales</taxon>
        <taxon>Nakamurellaceae</taxon>
        <taxon>Nakamurella</taxon>
    </lineage>
</organism>
<dbReference type="InterPro" id="IPR000089">
    <property type="entry name" value="Biotin_lipoyl"/>
</dbReference>
<dbReference type="RefSeq" id="WP_205258921.1">
    <property type="nucleotide sequence ID" value="NZ_JAERWK010000003.1"/>
</dbReference>
<evidence type="ECO:0000256" key="3">
    <source>
        <dbReference type="ARBA" id="ARBA00023315"/>
    </source>
</evidence>
<dbReference type="AlphaFoldDB" id="A0A938Y8K7"/>
<reference evidence="5" key="1">
    <citation type="submission" date="2021-01" db="EMBL/GenBank/DDBJ databases">
        <title>YIM 132084 draft genome.</title>
        <authorList>
            <person name="An D."/>
        </authorList>
    </citation>
    <scope>NUCLEOTIDE SEQUENCE</scope>
    <source>
        <strain evidence="5">YIM 132084</strain>
    </source>
</reference>
<dbReference type="GO" id="GO:0005737">
    <property type="term" value="C:cytoplasm"/>
    <property type="evidence" value="ECO:0007669"/>
    <property type="project" value="TreeGrafter"/>
</dbReference>
<dbReference type="SUPFAM" id="SSF51230">
    <property type="entry name" value="Single hybrid motif"/>
    <property type="match status" value="1"/>
</dbReference>
<sequence>MARLEVLLPQWGMGMSEGSITAWLKAVGDQVAEDEALAEVEAEKVEETLESPAAGTLVEILVAEGDTVEVRTPVAVIETAD</sequence>
<dbReference type="Proteomes" id="UP000663792">
    <property type="component" value="Unassembled WGS sequence"/>
</dbReference>
<gene>
    <name evidence="5" type="ORF">JL106_01550</name>
</gene>
<keyword evidence="3" id="KW-0012">Acyltransferase</keyword>
<name>A0A938Y8K7_9ACTN</name>
<dbReference type="Pfam" id="PF00364">
    <property type="entry name" value="Biotin_lipoyl"/>
    <property type="match status" value="1"/>
</dbReference>
<dbReference type="PANTHER" id="PTHR43178">
    <property type="entry name" value="DIHYDROLIPOAMIDE ACETYLTRANSFERASE COMPONENT OF PYRUVATE DEHYDROGENASE COMPLEX"/>
    <property type="match status" value="1"/>
</dbReference>
<dbReference type="InterPro" id="IPR050743">
    <property type="entry name" value="2-oxoacid_DH_E2_comp"/>
</dbReference>
<evidence type="ECO:0000256" key="1">
    <source>
        <dbReference type="ARBA" id="ARBA00001938"/>
    </source>
</evidence>
<evidence type="ECO:0000313" key="6">
    <source>
        <dbReference type="Proteomes" id="UP000663792"/>
    </source>
</evidence>
<evidence type="ECO:0000256" key="2">
    <source>
        <dbReference type="ARBA" id="ARBA00022679"/>
    </source>
</evidence>
<keyword evidence="6" id="KW-1185">Reference proteome</keyword>
<dbReference type="GO" id="GO:0016407">
    <property type="term" value="F:acetyltransferase activity"/>
    <property type="evidence" value="ECO:0007669"/>
    <property type="project" value="TreeGrafter"/>
</dbReference>
<feature type="domain" description="Lipoyl-binding" evidence="4">
    <location>
        <begin position="3"/>
        <end position="78"/>
    </location>
</feature>
<dbReference type="CDD" id="cd06849">
    <property type="entry name" value="lipoyl_domain"/>
    <property type="match status" value="1"/>
</dbReference>
<protein>
    <submittedName>
        <fullName evidence="5">Lipoyl domain-containing protein</fullName>
    </submittedName>
</protein>
<proteinExistence type="predicted"/>
<comment type="cofactor">
    <cofactor evidence="1">
        <name>(R)-lipoate</name>
        <dbReference type="ChEBI" id="CHEBI:83088"/>
    </cofactor>
</comment>
<dbReference type="Gene3D" id="2.40.50.100">
    <property type="match status" value="1"/>
</dbReference>